<comment type="caution">
    <text evidence="1">The sequence shown here is derived from an EMBL/GenBank/DDBJ whole genome shotgun (WGS) entry which is preliminary data.</text>
</comment>
<protein>
    <submittedName>
        <fullName evidence="1">Uncharacterized protein</fullName>
    </submittedName>
</protein>
<evidence type="ECO:0000313" key="2">
    <source>
        <dbReference type="Proteomes" id="UP000775872"/>
    </source>
</evidence>
<gene>
    <name evidence="1" type="ORF">CSOL1703_00015331</name>
</gene>
<keyword evidence="2" id="KW-1185">Reference proteome</keyword>
<organism evidence="1 2">
    <name type="scientific">Clonostachys solani</name>
    <dbReference type="NCBI Taxonomy" id="160281"/>
    <lineage>
        <taxon>Eukaryota</taxon>
        <taxon>Fungi</taxon>
        <taxon>Dikarya</taxon>
        <taxon>Ascomycota</taxon>
        <taxon>Pezizomycotina</taxon>
        <taxon>Sordariomycetes</taxon>
        <taxon>Hypocreomycetidae</taxon>
        <taxon>Hypocreales</taxon>
        <taxon>Bionectriaceae</taxon>
        <taxon>Clonostachys</taxon>
    </lineage>
</organism>
<sequence length="59" mass="6483">MPPGTSASKVNYYLQAYSLVGLQRLGHDCLSKKMLGYNGKVEPKDITAGNHTIKKDFPT</sequence>
<dbReference type="EMBL" id="CABFOC020000046">
    <property type="protein sequence ID" value="CAH0054136.1"/>
    <property type="molecule type" value="Genomic_DNA"/>
</dbReference>
<reference evidence="1 2" key="2">
    <citation type="submission" date="2021-10" db="EMBL/GenBank/DDBJ databases">
        <authorList>
            <person name="Piombo E."/>
        </authorList>
    </citation>
    <scope>NUCLEOTIDE SEQUENCE [LARGE SCALE GENOMIC DNA]</scope>
</reference>
<accession>A0A9N9ZEP8</accession>
<dbReference type="AlphaFoldDB" id="A0A9N9ZEP8"/>
<evidence type="ECO:0000313" key="1">
    <source>
        <dbReference type="EMBL" id="CAH0054136.1"/>
    </source>
</evidence>
<reference evidence="2" key="1">
    <citation type="submission" date="2019-06" db="EMBL/GenBank/DDBJ databases">
        <authorList>
            <person name="Broberg M."/>
        </authorList>
    </citation>
    <scope>NUCLEOTIDE SEQUENCE [LARGE SCALE GENOMIC DNA]</scope>
</reference>
<name>A0A9N9ZEP8_9HYPO</name>
<proteinExistence type="predicted"/>
<dbReference type="Proteomes" id="UP000775872">
    <property type="component" value="Unassembled WGS sequence"/>
</dbReference>